<keyword evidence="3" id="KW-0813">Transport</keyword>
<name>A0A2R7YC00_9ARCH</name>
<dbReference type="Proteomes" id="UP000244066">
    <property type="component" value="Unassembled WGS sequence"/>
</dbReference>
<organism evidence="9 10">
    <name type="scientific">Candidatus Terraquivivens tikiterensis</name>
    <dbReference type="NCBI Taxonomy" id="1980982"/>
    <lineage>
        <taxon>Archaea</taxon>
        <taxon>Nitrososphaerota</taxon>
        <taxon>Candidatus Wolframiiraptoraceae</taxon>
        <taxon>Candidatus Terraquivivens</taxon>
    </lineage>
</organism>
<evidence type="ECO:0000256" key="5">
    <source>
        <dbReference type="ARBA" id="ARBA00022692"/>
    </source>
</evidence>
<protein>
    <submittedName>
        <fullName evidence="9">Iron ABC transporter permease</fullName>
    </submittedName>
</protein>
<feature type="transmembrane region" description="Helical" evidence="8">
    <location>
        <begin position="105"/>
        <end position="128"/>
    </location>
</feature>
<dbReference type="InterPro" id="IPR000522">
    <property type="entry name" value="ABC_transptr_permease_BtuC"/>
</dbReference>
<keyword evidence="7 8" id="KW-0472">Membrane</keyword>
<feature type="transmembrane region" description="Helical" evidence="8">
    <location>
        <begin position="166"/>
        <end position="187"/>
    </location>
</feature>
<dbReference type="InterPro" id="IPR037294">
    <property type="entry name" value="ABC_BtuC-like"/>
</dbReference>
<comment type="subcellular location">
    <subcellularLocation>
        <location evidence="1">Cell membrane</location>
        <topology evidence="1">Multi-pass membrane protein</topology>
    </subcellularLocation>
</comment>
<proteinExistence type="inferred from homology"/>
<keyword evidence="5 8" id="KW-0812">Transmembrane</keyword>
<evidence type="ECO:0000313" key="9">
    <source>
        <dbReference type="EMBL" id="PUA34432.1"/>
    </source>
</evidence>
<feature type="transmembrane region" description="Helical" evidence="8">
    <location>
        <begin position="322"/>
        <end position="344"/>
    </location>
</feature>
<dbReference type="PANTHER" id="PTHR30472">
    <property type="entry name" value="FERRIC ENTEROBACTIN TRANSPORT SYSTEM PERMEASE PROTEIN"/>
    <property type="match status" value="1"/>
</dbReference>
<evidence type="ECO:0000256" key="7">
    <source>
        <dbReference type="ARBA" id="ARBA00023136"/>
    </source>
</evidence>
<evidence type="ECO:0000256" key="6">
    <source>
        <dbReference type="ARBA" id="ARBA00022989"/>
    </source>
</evidence>
<accession>A0A2R7YC00</accession>
<feature type="transmembrane region" description="Helical" evidence="8">
    <location>
        <begin position="134"/>
        <end position="154"/>
    </location>
</feature>
<keyword evidence="6 8" id="KW-1133">Transmembrane helix</keyword>
<dbReference type="GO" id="GO:0005886">
    <property type="term" value="C:plasma membrane"/>
    <property type="evidence" value="ECO:0007669"/>
    <property type="project" value="UniProtKB-SubCell"/>
</dbReference>
<dbReference type="EMBL" id="NDWU01000001">
    <property type="protein sequence ID" value="PUA34432.1"/>
    <property type="molecule type" value="Genomic_DNA"/>
</dbReference>
<feature type="transmembrane region" description="Helical" evidence="8">
    <location>
        <begin position="295"/>
        <end position="315"/>
    </location>
</feature>
<dbReference type="PANTHER" id="PTHR30472:SF25">
    <property type="entry name" value="ABC TRANSPORTER PERMEASE PROTEIN MJ0876-RELATED"/>
    <property type="match status" value="1"/>
</dbReference>
<dbReference type="AlphaFoldDB" id="A0A2R7YC00"/>
<feature type="transmembrane region" description="Helical" evidence="8">
    <location>
        <begin position="67"/>
        <end position="93"/>
    </location>
</feature>
<evidence type="ECO:0000256" key="8">
    <source>
        <dbReference type="SAM" id="Phobius"/>
    </source>
</evidence>
<feature type="transmembrane region" description="Helical" evidence="8">
    <location>
        <begin position="252"/>
        <end position="280"/>
    </location>
</feature>
<dbReference type="GO" id="GO:0033214">
    <property type="term" value="P:siderophore-iron import into cell"/>
    <property type="evidence" value="ECO:0007669"/>
    <property type="project" value="TreeGrafter"/>
</dbReference>
<evidence type="ECO:0000256" key="2">
    <source>
        <dbReference type="ARBA" id="ARBA00007935"/>
    </source>
</evidence>
<evidence type="ECO:0000256" key="1">
    <source>
        <dbReference type="ARBA" id="ARBA00004651"/>
    </source>
</evidence>
<sequence>MAVKETKGKELYKKIVWRKLVLVISLAVTCALTLLLDISTGPSQLSLFEVFSTIISPNHSDPVTHTIIWTIRLPMALMAIVVGAALGVAGAEMQTILNNPLASPYTLGVSAGAGFGAALAIVLGAGVIPYIGEFVTSINAFIFSLLTCLLIYLIAKAGRMAAETMILAGIAVTLLFHSLLALLEYIASPEALQAIVFWLFGSLTKATLLKVGITSVGLLAVVAFLSTRVWRLTALRLGDEKAKSLGINVEKLRLEVFICVSLLTAVAVCFVGTIGFIGLVGPHIARMCVGEEQRFFLPMSLLGGAVTLSAASVISKLVVPGIYFPIGIITSLIGLPFFLSIILMKRRGYW</sequence>
<feature type="transmembrane region" description="Helical" evidence="8">
    <location>
        <begin position="207"/>
        <end position="231"/>
    </location>
</feature>
<evidence type="ECO:0000313" key="10">
    <source>
        <dbReference type="Proteomes" id="UP000244066"/>
    </source>
</evidence>
<dbReference type="GO" id="GO:0022857">
    <property type="term" value="F:transmembrane transporter activity"/>
    <property type="evidence" value="ECO:0007669"/>
    <property type="project" value="InterPro"/>
</dbReference>
<evidence type="ECO:0000256" key="3">
    <source>
        <dbReference type="ARBA" id="ARBA00022448"/>
    </source>
</evidence>
<dbReference type="Gene3D" id="1.10.3470.10">
    <property type="entry name" value="ABC transporter involved in vitamin B12 uptake, BtuC"/>
    <property type="match status" value="1"/>
</dbReference>
<dbReference type="CDD" id="cd06550">
    <property type="entry name" value="TM_ABC_iron-siderophores_like"/>
    <property type="match status" value="1"/>
</dbReference>
<gene>
    <name evidence="9" type="ORF">B9J98_00650</name>
</gene>
<feature type="transmembrane region" description="Helical" evidence="8">
    <location>
        <begin position="20"/>
        <end position="38"/>
    </location>
</feature>
<keyword evidence="4" id="KW-1003">Cell membrane</keyword>
<reference evidence="9 10" key="1">
    <citation type="submission" date="2017-04" db="EMBL/GenBank/DDBJ databases">
        <title>Draft Aigarchaeota genome from a New Zealand hot spring.</title>
        <authorList>
            <person name="Reysenbach A.-L."/>
            <person name="Donaho J.A."/>
            <person name="Gerhart J."/>
            <person name="Kelley J.F."/>
            <person name="Kouba K."/>
            <person name="Podar M."/>
            <person name="Stott M."/>
        </authorList>
    </citation>
    <scope>NUCLEOTIDE SEQUENCE [LARGE SCALE GENOMIC DNA]</scope>
    <source>
        <strain evidence="9">NZ13_MG1</strain>
    </source>
</reference>
<comment type="caution">
    <text evidence="9">The sequence shown here is derived from an EMBL/GenBank/DDBJ whole genome shotgun (WGS) entry which is preliminary data.</text>
</comment>
<dbReference type="FunFam" id="1.10.3470.10:FF:000001">
    <property type="entry name" value="Vitamin B12 ABC transporter permease BtuC"/>
    <property type="match status" value="1"/>
</dbReference>
<dbReference type="SUPFAM" id="SSF81345">
    <property type="entry name" value="ABC transporter involved in vitamin B12 uptake, BtuC"/>
    <property type="match status" value="1"/>
</dbReference>
<comment type="similarity">
    <text evidence="2">Belongs to the binding-protein-dependent transport system permease family. FecCD subfamily.</text>
</comment>
<dbReference type="Pfam" id="PF01032">
    <property type="entry name" value="FecCD"/>
    <property type="match status" value="1"/>
</dbReference>
<evidence type="ECO:0000256" key="4">
    <source>
        <dbReference type="ARBA" id="ARBA00022475"/>
    </source>
</evidence>